<evidence type="ECO:0000256" key="1">
    <source>
        <dbReference type="SAM" id="MobiDB-lite"/>
    </source>
</evidence>
<evidence type="ECO:0000313" key="2">
    <source>
        <dbReference type="EMBL" id="KAJ4956712.1"/>
    </source>
</evidence>
<name>A0A9Q0H342_9MAGN</name>
<reference evidence="2" key="1">
    <citation type="journal article" date="2023" name="Plant J.">
        <title>The genome of the king protea, Protea cynaroides.</title>
        <authorList>
            <person name="Chang J."/>
            <person name="Duong T.A."/>
            <person name="Schoeman C."/>
            <person name="Ma X."/>
            <person name="Roodt D."/>
            <person name="Barker N."/>
            <person name="Li Z."/>
            <person name="Van de Peer Y."/>
            <person name="Mizrachi E."/>
        </authorList>
    </citation>
    <scope>NUCLEOTIDE SEQUENCE</scope>
    <source>
        <tissue evidence="2">Young leaves</tissue>
    </source>
</reference>
<feature type="compositionally biased region" description="Gly residues" evidence="1">
    <location>
        <begin position="31"/>
        <end position="40"/>
    </location>
</feature>
<dbReference type="AlphaFoldDB" id="A0A9Q0H342"/>
<proteinExistence type="predicted"/>
<comment type="caution">
    <text evidence="2">The sequence shown here is derived from an EMBL/GenBank/DDBJ whole genome shotgun (WGS) entry which is preliminary data.</text>
</comment>
<evidence type="ECO:0000313" key="3">
    <source>
        <dbReference type="Proteomes" id="UP001141806"/>
    </source>
</evidence>
<dbReference type="Proteomes" id="UP001141806">
    <property type="component" value="Unassembled WGS sequence"/>
</dbReference>
<dbReference type="EMBL" id="JAMYWD010000011">
    <property type="protein sequence ID" value="KAJ4956712.1"/>
    <property type="molecule type" value="Genomic_DNA"/>
</dbReference>
<feature type="region of interest" description="Disordered" evidence="1">
    <location>
        <begin position="1"/>
        <end position="51"/>
    </location>
</feature>
<protein>
    <submittedName>
        <fullName evidence="2">Uncharacterized protein</fullName>
    </submittedName>
</protein>
<feature type="compositionally biased region" description="Polar residues" evidence="1">
    <location>
        <begin position="7"/>
        <end position="22"/>
    </location>
</feature>
<accession>A0A9Q0H342</accession>
<keyword evidence="3" id="KW-1185">Reference proteome</keyword>
<gene>
    <name evidence="2" type="ORF">NE237_013495</name>
</gene>
<sequence length="110" mass="11152">MPLMPLESTNGSEVIGRNSVQGSVPRCTMGKNGGLTGNNGGLSTEMEDAANLPPTEGLSALVVLTVSGFPRTRAVSSEMLMLNLRQGWVPAGGAVIPIDGLGGGSVNCLL</sequence>
<organism evidence="2 3">
    <name type="scientific">Protea cynaroides</name>
    <dbReference type="NCBI Taxonomy" id="273540"/>
    <lineage>
        <taxon>Eukaryota</taxon>
        <taxon>Viridiplantae</taxon>
        <taxon>Streptophyta</taxon>
        <taxon>Embryophyta</taxon>
        <taxon>Tracheophyta</taxon>
        <taxon>Spermatophyta</taxon>
        <taxon>Magnoliopsida</taxon>
        <taxon>Proteales</taxon>
        <taxon>Proteaceae</taxon>
        <taxon>Protea</taxon>
    </lineage>
</organism>